<evidence type="ECO:0000313" key="2">
    <source>
        <dbReference type="EMBL" id="BDW85439.1"/>
    </source>
</evidence>
<evidence type="ECO:0000313" key="3">
    <source>
        <dbReference type="Proteomes" id="UP001337723"/>
    </source>
</evidence>
<dbReference type="InterPro" id="IPR001633">
    <property type="entry name" value="EAL_dom"/>
</dbReference>
<keyword evidence="3" id="KW-1185">Reference proteome</keyword>
<reference evidence="2 3" key="1">
    <citation type="submission" date="2023-01" db="EMBL/GenBank/DDBJ databases">
        <title>Complete genome sequence of Roseicyclus marinus strain Dej080120_10.</title>
        <authorList>
            <person name="Ueki S."/>
            <person name="Maruyama F."/>
        </authorList>
    </citation>
    <scope>NUCLEOTIDE SEQUENCE [LARGE SCALE GENOMIC DNA]</scope>
    <source>
        <strain evidence="2 3">Dej080120_10</strain>
    </source>
</reference>
<dbReference type="KEGG" id="rmai:MACH21_16160"/>
<dbReference type="SUPFAM" id="SSF141868">
    <property type="entry name" value="EAL domain-like"/>
    <property type="match status" value="1"/>
</dbReference>
<dbReference type="SMART" id="SM00052">
    <property type="entry name" value="EAL"/>
    <property type="match status" value="1"/>
</dbReference>
<dbReference type="GO" id="GO:0071111">
    <property type="term" value="F:cyclic-guanylate-specific phosphodiesterase activity"/>
    <property type="evidence" value="ECO:0007669"/>
    <property type="project" value="InterPro"/>
</dbReference>
<dbReference type="InterPro" id="IPR035919">
    <property type="entry name" value="EAL_sf"/>
</dbReference>
<dbReference type="PROSITE" id="PS50883">
    <property type="entry name" value="EAL"/>
    <property type="match status" value="1"/>
</dbReference>
<dbReference type="AlphaFoldDB" id="A0AA48KIS0"/>
<dbReference type="Gene3D" id="3.20.20.450">
    <property type="entry name" value="EAL domain"/>
    <property type="match status" value="1"/>
</dbReference>
<organism evidence="2 3">
    <name type="scientific">Roseicyclus marinus</name>
    <dbReference type="NCBI Taxonomy" id="2161673"/>
    <lineage>
        <taxon>Bacteria</taxon>
        <taxon>Pseudomonadati</taxon>
        <taxon>Pseudomonadota</taxon>
        <taxon>Alphaproteobacteria</taxon>
        <taxon>Rhodobacterales</taxon>
        <taxon>Roseobacteraceae</taxon>
        <taxon>Roseicyclus</taxon>
    </lineage>
</organism>
<dbReference type="Proteomes" id="UP001337723">
    <property type="component" value="Chromosome"/>
</dbReference>
<dbReference type="CDD" id="cd01948">
    <property type="entry name" value="EAL"/>
    <property type="match status" value="1"/>
</dbReference>
<name>A0AA48KIS0_9RHOB</name>
<dbReference type="RefSeq" id="WP_338276287.1">
    <property type="nucleotide sequence ID" value="NZ_AP027266.1"/>
</dbReference>
<gene>
    <name evidence="2" type="ORF">MACH21_16160</name>
</gene>
<proteinExistence type="predicted"/>
<sequence>MPEMVETYYQNIVGADGTILKRELLTRLGPNPGGPSLEEFFLKISPEKSMEITVNQIEIAARVYENSGTACSVNVDNCTWLDDRLKELLIEAVNRYATPLVLEFTELRPMPPPDEINAVLLDLKRHGVKLALDDFGTGLNGISVFADYDFDIVKIDRKLTLGLQERPQKLQVLAHVLDLLNLLGKDHVVEGVEDDAHLKALVGVGFTTFQGFVFHRPAPVEELL</sequence>
<feature type="domain" description="EAL" evidence="1">
    <location>
        <begin position="1"/>
        <end position="224"/>
    </location>
</feature>
<evidence type="ECO:0000259" key="1">
    <source>
        <dbReference type="PROSITE" id="PS50883"/>
    </source>
</evidence>
<dbReference type="PANTHER" id="PTHR33121">
    <property type="entry name" value="CYCLIC DI-GMP PHOSPHODIESTERASE PDEF"/>
    <property type="match status" value="1"/>
</dbReference>
<accession>A0AA48KIS0</accession>
<protein>
    <recommendedName>
        <fullName evidence="1">EAL domain-containing protein</fullName>
    </recommendedName>
</protein>
<dbReference type="Pfam" id="PF00563">
    <property type="entry name" value="EAL"/>
    <property type="match status" value="1"/>
</dbReference>
<dbReference type="PANTHER" id="PTHR33121:SF78">
    <property type="entry name" value="CYCLIC DI-GMP PHOSPHODIESTERASE PDEH"/>
    <property type="match status" value="1"/>
</dbReference>
<dbReference type="InterPro" id="IPR050706">
    <property type="entry name" value="Cyclic-di-GMP_PDE-like"/>
</dbReference>
<dbReference type="EMBL" id="AP027266">
    <property type="protein sequence ID" value="BDW85439.1"/>
    <property type="molecule type" value="Genomic_DNA"/>
</dbReference>